<name>A0A2T5JKU7_9RHOB</name>
<protein>
    <submittedName>
        <fullName evidence="3">Sugar O-acyltransferase (Sialic acid O-acetyltransferase NeuD family)</fullName>
    </submittedName>
</protein>
<proteinExistence type="inferred from homology"/>
<reference evidence="3 4" key="1">
    <citation type="submission" date="2018-04" db="EMBL/GenBank/DDBJ databases">
        <title>Genomic Encyclopedia of Type Strains, Phase III (KMG-III): the genomes of soil and plant-associated and newly described type strains.</title>
        <authorList>
            <person name="Whitman W."/>
        </authorList>
    </citation>
    <scope>NUCLEOTIDE SEQUENCE [LARGE SCALE GENOMIC DNA]</scope>
    <source>
        <strain evidence="3 4">KA25</strain>
    </source>
</reference>
<dbReference type="InterPro" id="IPR050179">
    <property type="entry name" value="Trans_hexapeptide_repeat"/>
</dbReference>
<organism evidence="3 4">
    <name type="scientific">Cereibacter azotoformans</name>
    <dbReference type="NCBI Taxonomy" id="43057"/>
    <lineage>
        <taxon>Bacteria</taxon>
        <taxon>Pseudomonadati</taxon>
        <taxon>Pseudomonadota</taxon>
        <taxon>Alphaproteobacteria</taxon>
        <taxon>Rhodobacterales</taxon>
        <taxon>Paracoccaceae</taxon>
        <taxon>Cereibacter</taxon>
    </lineage>
</organism>
<accession>A0A2T5JKU7</accession>
<dbReference type="Gene3D" id="2.160.10.10">
    <property type="entry name" value="Hexapeptide repeat proteins"/>
    <property type="match status" value="1"/>
</dbReference>
<sequence length="222" mass="23773">MDIILFGVGQIAEVMAHYVQQDPALNLVGFTVDRQYLPPSGAFKGLPVAAWEDVSSTFPPHLIRLLGPVSYRGNNTFRRDRHLEAREKGYRFASYVHPSSHVGGAEIGENSVILEDCTVQPYARLGAGTILWSKVHIGHHAQIGDFCFFASFCGIAGNARVGDCTFFGGQTGLADNRSVGSGCIVGAGTVLTEDVPDGALAVARGVRIVQNGARRFARTLLG</sequence>
<evidence type="ECO:0000313" key="3">
    <source>
        <dbReference type="EMBL" id="PTR07313.1"/>
    </source>
</evidence>
<comment type="caution">
    <text evidence="3">The sequence shown here is derived from an EMBL/GenBank/DDBJ whole genome shotgun (WGS) entry which is preliminary data.</text>
</comment>
<dbReference type="EMBL" id="QAOT01000042">
    <property type="protein sequence ID" value="PTR07313.1"/>
    <property type="molecule type" value="Genomic_DNA"/>
</dbReference>
<keyword evidence="3" id="KW-0808">Transferase</keyword>
<gene>
    <name evidence="3" type="ORF">C8J28_1428</name>
</gene>
<keyword evidence="3" id="KW-0012">Acyltransferase</keyword>
<dbReference type="Proteomes" id="UP000244060">
    <property type="component" value="Unassembled WGS sequence"/>
</dbReference>
<feature type="binding site" evidence="2">
    <location>
        <position position="73"/>
    </location>
    <ligand>
        <name>substrate</name>
    </ligand>
</feature>
<evidence type="ECO:0000256" key="2">
    <source>
        <dbReference type="PIRSR" id="PIRSR620019-2"/>
    </source>
</evidence>
<evidence type="ECO:0000313" key="4">
    <source>
        <dbReference type="Proteomes" id="UP000244060"/>
    </source>
</evidence>
<dbReference type="PANTHER" id="PTHR43300">
    <property type="entry name" value="ACETYLTRANSFERASE"/>
    <property type="match status" value="1"/>
</dbReference>
<dbReference type="AlphaFoldDB" id="A0A2T5JKU7"/>
<dbReference type="InterPro" id="IPR020019">
    <property type="entry name" value="AcTrfase_PglD-like"/>
</dbReference>
<dbReference type="RefSeq" id="WP_233864163.1">
    <property type="nucleotide sequence ID" value="NZ_CP090022.1"/>
</dbReference>
<dbReference type="InterPro" id="IPR011004">
    <property type="entry name" value="Trimer_LpxA-like_sf"/>
</dbReference>
<dbReference type="CDD" id="cd03360">
    <property type="entry name" value="LbH_AT_putative"/>
    <property type="match status" value="1"/>
</dbReference>
<keyword evidence="4" id="KW-1185">Reference proteome</keyword>
<dbReference type="PANTHER" id="PTHR43300:SF4">
    <property type="entry name" value="ACYL-[ACYL-CARRIER-PROTEIN]--UDP-N-ACETYLGLUCOSAMINE O-ACYLTRANSFERASE"/>
    <property type="match status" value="1"/>
</dbReference>
<dbReference type="SUPFAM" id="SSF51161">
    <property type="entry name" value="Trimeric LpxA-like enzymes"/>
    <property type="match status" value="1"/>
</dbReference>
<evidence type="ECO:0000256" key="1">
    <source>
        <dbReference type="ARBA" id="ARBA00007274"/>
    </source>
</evidence>
<comment type="similarity">
    <text evidence="1">Belongs to the transferase hexapeptide repeat family.</text>
</comment>
<dbReference type="GO" id="GO:0016746">
    <property type="term" value="F:acyltransferase activity"/>
    <property type="evidence" value="ECO:0007669"/>
    <property type="project" value="UniProtKB-KW"/>
</dbReference>